<evidence type="ECO:0000256" key="1">
    <source>
        <dbReference type="SAM" id="MobiDB-lite"/>
    </source>
</evidence>
<gene>
    <name evidence="2" type="ORF">DUNSADRAFT_8364</name>
</gene>
<accession>A0ABQ7FT01</accession>
<feature type="compositionally biased region" description="Low complexity" evidence="1">
    <location>
        <begin position="111"/>
        <end position="123"/>
    </location>
</feature>
<evidence type="ECO:0008006" key="4">
    <source>
        <dbReference type="Google" id="ProtNLM"/>
    </source>
</evidence>
<organism evidence="2 3">
    <name type="scientific">Dunaliella salina</name>
    <name type="common">Green alga</name>
    <name type="synonym">Protococcus salinus</name>
    <dbReference type="NCBI Taxonomy" id="3046"/>
    <lineage>
        <taxon>Eukaryota</taxon>
        <taxon>Viridiplantae</taxon>
        <taxon>Chlorophyta</taxon>
        <taxon>core chlorophytes</taxon>
        <taxon>Chlorophyceae</taxon>
        <taxon>CS clade</taxon>
        <taxon>Chlamydomonadales</taxon>
        <taxon>Dunaliellaceae</taxon>
        <taxon>Dunaliella</taxon>
    </lineage>
</organism>
<dbReference type="Proteomes" id="UP000815325">
    <property type="component" value="Unassembled WGS sequence"/>
</dbReference>
<feature type="region of interest" description="Disordered" evidence="1">
    <location>
        <begin position="183"/>
        <end position="227"/>
    </location>
</feature>
<feature type="region of interest" description="Disordered" evidence="1">
    <location>
        <begin position="1"/>
        <end position="67"/>
    </location>
</feature>
<name>A0ABQ7FT01_DUNSA</name>
<feature type="region of interest" description="Disordered" evidence="1">
    <location>
        <begin position="111"/>
        <end position="140"/>
    </location>
</feature>
<keyword evidence="3" id="KW-1185">Reference proteome</keyword>
<proteinExistence type="predicted"/>
<feature type="compositionally biased region" description="Gly residues" evidence="1">
    <location>
        <begin position="126"/>
        <end position="135"/>
    </location>
</feature>
<evidence type="ECO:0000313" key="2">
    <source>
        <dbReference type="EMBL" id="KAF5825588.1"/>
    </source>
</evidence>
<protein>
    <recommendedName>
        <fullName evidence="4">Encoded protein</fullName>
    </recommendedName>
</protein>
<sequence>MRGPKSNLSPPHGSPMMDSSYMLGGGGGNRHLGGPVQPVLYSSQAVGGPRASNLGAPRVPSRGGESWTDTHLSIGGGGGLRASQQGRPSTQQGAGGVYGLIPPLPPGWRGTASNAAASAATAARQGSGGEWGGLPMGLTPIGGDDDGMGGHEYGSAGFGAGVVGKGGGGMGYGGVRGGYGDHLVQVDRPNTRSDLGGTPGGSGLGYNSYHHPLSHATSRRVRDFPGS</sequence>
<reference evidence="2" key="1">
    <citation type="submission" date="2017-08" db="EMBL/GenBank/DDBJ databases">
        <authorList>
            <person name="Polle J.E."/>
            <person name="Barry K."/>
            <person name="Cushman J."/>
            <person name="Schmutz J."/>
            <person name="Tran D."/>
            <person name="Hathwaick L.T."/>
            <person name="Yim W.C."/>
            <person name="Jenkins J."/>
            <person name="Mckie-Krisberg Z.M."/>
            <person name="Prochnik S."/>
            <person name="Lindquist E."/>
            <person name="Dockter R.B."/>
            <person name="Adam C."/>
            <person name="Molina H."/>
            <person name="Bunkerborg J."/>
            <person name="Jin E."/>
            <person name="Buchheim M."/>
            <person name="Magnuson J."/>
        </authorList>
    </citation>
    <scope>NUCLEOTIDE SEQUENCE</scope>
    <source>
        <strain evidence="2">CCAP 19/18</strain>
    </source>
</reference>
<comment type="caution">
    <text evidence="2">The sequence shown here is derived from an EMBL/GenBank/DDBJ whole genome shotgun (WGS) entry which is preliminary data.</text>
</comment>
<evidence type="ECO:0000313" key="3">
    <source>
        <dbReference type="Proteomes" id="UP000815325"/>
    </source>
</evidence>
<dbReference type="EMBL" id="MU072439">
    <property type="protein sequence ID" value="KAF5825588.1"/>
    <property type="molecule type" value="Genomic_DNA"/>
</dbReference>